<dbReference type="SMART" id="SM00345">
    <property type="entry name" value="HTH_GNTR"/>
    <property type="match status" value="1"/>
</dbReference>
<sequence length="86" mass="9189">MSIDLDGMEPLYLQVAGVLTARIVDGVYPVGRRIPAVRAVADEFKVSVNTAEAAIRLLREQGLVRGVHGRGTFVIAKPSDVGEKDG</sequence>
<dbReference type="AlphaFoldDB" id="A0A6L3VU40"/>
<gene>
    <name evidence="5" type="ORF">F9B16_15370</name>
</gene>
<dbReference type="Proteomes" id="UP000483004">
    <property type="component" value="Unassembled WGS sequence"/>
</dbReference>
<dbReference type="GO" id="GO:0003677">
    <property type="term" value="F:DNA binding"/>
    <property type="evidence" value="ECO:0007669"/>
    <property type="project" value="UniProtKB-KW"/>
</dbReference>
<feature type="domain" description="HTH gntR-type" evidence="4">
    <location>
        <begin position="9"/>
        <end position="77"/>
    </location>
</feature>
<evidence type="ECO:0000259" key="4">
    <source>
        <dbReference type="PROSITE" id="PS50949"/>
    </source>
</evidence>
<protein>
    <submittedName>
        <fullName evidence="5">Winged helix-turn-helix transcriptional regulator</fullName>
    </submittedName>
</protein>
<evidence type="ECO:0000256" key="3">
    <source>
        <dbReference type="ARBA" id="ARBA00023163"/>
    </source>
</evidence>
<dbReference type="Pfam" id="PF00392">
    <property type="entry name" value="GntR"/>
    <property type="match status" value="1"/>
</dbReference>
<dbReference type="InterPro" id="IPR036390">
    <property type="entry name" value="WH_DNA-bd_sf"/>
</dbReference>
<keyword evidence="2" id="KW-0238">DNA-binding</keyword>
<dbReference type="GO" id="GO:0045892">
    <property type="term" value="P:negative regulation of DNA-templated transcription"/>
    <property type="evidence" value="ECO:0007669"/>
    <property type="project" value="TreeGrafter"/>
</dbReference>
<dbReference type="CDD" id="cd07377">
    <property type="entry name" value="WHTH_GntR"/>
    <property type="match status" value="1"/>
</dbReference>
<evidence type="ECO:0000256" key="2">
    <source>
        <dbReference type="ARBA" id="ARBA00023125"/>
    </source>
</evidence>
<dbReference type="GO" id="GO:0003700">
    <property type="term" value="F:DNA-binding transcription factor activity"/>
    <property type="evidence" value="ECO:0007669"/>
    <property type="project" value="InterPro"/>
</dbReference>
<evidence type="ECO:0000313" key="6">
    <source>
        <dbReference type="Proteomes" id="UP000483004"/>
    </source>
</evidence>
<accession>A0A6L3VU40</accession>
<dbReference type="Gene3D" id="1.10.10.10">
    <property type="entry name" value="Winged helix-like DNA-binding domain superfamily/Winged helix DNA-binding domain"/>
    <property type="match status" value="1"/>
</dbReference>
<dbReference type="PROSITE" id="PS50949">
    <property type="entry name" value="HTH_GNTR"/>
    <property type="match status" value="1"/>
</dbReference>
<dbReference type="InterPro" id="IPR000524">
    <property type="entry name" value="Tscrpt_reg_HTH_GntR"/>
</dbReference>
<proteinExistence type="predicted"/>
<dbReference type="OrthoDB" id="4338617at2"/>
<evidence type="ECO:0000313" key="5">
    <source>
        <dbReference type="EMBL" id="KAB2381606.1"/>
    </source>
</evidence>
<comment type="caution">
    <text evidence="5">The sequence shown here is derived from an EMBL/GenBank/DDBJ whole genome shotgun (WGS) entry which is preliminary data.</text>
</comment>
<dbReference type="RefSeq" id="WP_151540743.1">
    <property type="nucleotide sequence ID" value="NZ_WBMR01000036.1"/>
</dbReference>
<keyword evidence="3" id="KW-0804">Transcription</keyword>
<dbReference type="EMBL" id="WBMR01000036">
    <property type="protein sequence ID" value="KAB2381606.1"/>
    <property type="molecule type" value="Genomic_DNA"/>
</dbReference>
<name>A0A6L3VU40_9ACTN</name>
<dbReference type="InterPro" id="IPR050679">
    <property type="entry name" value="Bact_HTH_transcr_reg"/>
</dbReference>
<dbReference type="SUPFAM" id="SSF46785">
    <property type="entry name" value="Winged helix' DNA-binding domain"/>
    <property type="match status" value="1"/>
</dbReference>
<organism evidence="5 6">
    <name type="scientific">Actinomadura montaniterrae</name>
    <dbReference type="NCBI Taxonomy" id="1803903"/>
    <lineage>
        <taxon>Bacteria</taxon>
        <taxon>Bacillati</taxon>
        <taxon>Actinomycetota</taxon>
        <taxon>Actinomycetes</taxon>
        <taxon>Streptosporangiales</taxon>
        <taxon>Thermomonosporaceae</taxon>
        <taxon>Actinomadura</taxon>
    </lineage>
</organism>
<dbReference type="InterPro" id="IPR036388">
    <property type="entry name" value="WH-like_DNA-bd_sf"/>
</dbReference>
<keyword evidence="6" id="KW-1185">Reference proteome</keyword>
<evidence type="ECO:0000256" key="1">
    <source>
        <dbReference type="ARBA" id="ARBA00023015"/>
    </source>
</evidence>
<dbReference type="PANTHER" id="PTHR44846">
    <property type="entry name" value="MANNOSYL-D-GLYCERATE TRANSPORT/METABOLISM SYSTEM REPRESSOR MNGR-RELATED"/>
    <property type="match status" value="1"/>
</dbReference>
<reference evidence="5 6" key="1">
    <citation type="submission" date="2019-09" db="EMBL/GenBank/DDBJ databases">
        <title>Actinomadura physcomitrii sp. nov., a novel actinomycete isolated from moss [Physcomitrium sphaericum (Ludw) Fuernr].</title>
        <authorList>
            <person name="Liu C."/>
            <person name="Zhuang X."/>
        </authorList>
    </citation>
    <scope>NUCLEOTIDE SEQUENCE [LARGE SCALE GENOMIC DNA]</scope>
    <source>
        <strain evidence="5 6">CYP1-1B</strain>
    </source>
</reference>
<dbReference type="PANTHER" id="PTHR44846:SF1">
    <property type="entry name" value="MANNOSYL-D-GLYCERATE TRANSPORT_METABOLISM SYSTEM REPRESSOR MNGR-RELATED"/>
    <property type="match status" value="1"/>
</dbReference>
<keyword evidence="1" id="KW-0805">Transcription regulation</keyword>